<dbReference type="GO" id="GO:0010992">
    <property type="term" value="P:ubiquitin recycling"/>
    <property type="evidence" value="ECO:0007669"/>
    <property type="project" value="TreeGrafter"/>
</dbReference>
<proteinExistence type="predicted"/>
<dbReference type="PANTHER" id="PTHR19849:SF1">
    <property type="entry name" value="F-BOX_WD REPEAT-CONTAINING PROTEIN 7"/>
    <property type="match status" value="1"/>
</dbReference>
<feature type="repeat" description="WD" evidence="3">
    <location>
        <begin position="970"/>
        <end position="1008"/>
    </location>
</feature>
<feature type="compositionally biased region" description="Basic and acidic residues" evidence="4">
    <location>
        <begin position="1357"/>
        <end position="1366"/>
    </location>
</feature>
<evidence type="ECO:0000259" key="7">
    <source>
        <dbReference type="PROSITE" id="PS50804"/>
    </source>
</evidence>
<evidence type="ECO:0000256" key="4">
    <source>
        <dbReference type="SAM" id="MobiDB-lite"/>
    </source>
</evidence>
<keyword evidence="1 3" id="KW-0853">WD repeat</keyword>
<feature type="repeat" description="WD" evidence="3">
    <location>
        <begin position="888"/>
        <end position="929"/>
    </location>
</feature>
<dbReference type="InterPro" id="IPR036864">
    <property type="entry name" value="Zn2-C6_fun-type_DNA-bd_sf"/>
</dbReference>
<feature type="region of interest" description="Disordered" evidence="4">
    <location>
        <begin position="1060"/>
        <end position="1131"/>
    </location>
</feature>
<keyword evidence="2" id="KW-0677">Repeat</keyword>
<accession>A0A8H8STG7</accession>
<dbReference type="GO" id="GO:0005737">
    <property type="term" value="C:cytoplasm"/>
    <property type="evidence" value="ECO:0007669"/>
    <property type="project" value="TreeGrafter"/>
</dbReference>
<dbReference type="SMART" id="SM00256">
    <property type="entry name" value="FBOX"/>
    <property type="match status" value="1"/>
</dbReference>
<feature type="compositionally biased region" description="Acidic residues" evidence="4">
    <location>
        <begin position="1317"/>
        <end position="1331"/>
    </location>
</feature>
<dbReference type="InterPro" id="IPR001138">
    <property type="entry name" value="Zn2Cys6_DnaBD"/>
</dbReference>
<dbReference type="InterPro" id="IPR001680">
    <property type="entry name" value="WD40_rpt"/>
</dbReference>
<feature type="compositionally biased region" description="Low complexity" evidence="4">
    <location>
        <begin position="1447"/>
        <end position="1463"/>
    </location>
</feature>
<feature type="region of interest" description="Disordered" evidence="4">
    <location>
        <begin position="1285"/>
        <end position="1367"/>
    </location>
</feature>
<dbReference type="PANTHER" id="PTHR19849">
    <property type="entry name" value="PHOSPHOLIPASE A-2-ACTIVATING PROTEIN"/>
    <property type="match status" value="1"/>
</dbReference>
<gene>
    <name evidence="8" type="ORF">RhiXN_04288</name>
</gene>
<dbReference type="SUPFAM" id="SSF57701">
    <property type="entry name" value="Zn2/Cys6 DNA-binding domain"/>
    <property type="match status" value="1"/>
</dbReference>
<protein>
    <submittedName>
        <fullName evidence="8">Ubiquitin-protein ligase</fullName>
    </submittedName>
</protein>
<dbReference type="PRINTS" id="PR00320">
    <property type="entry name" value="GPROTEINBRPT"/>
</dbReference>
<dbReference type="PROSITE" id="PS50082">
    <property type="entry name" value="WD_REPEATS_2"/>
    <property type="match status" value="6"/>
</dbReference>
<dbReference type="SUPFAM" id="SSF81383">
    <property type="entry name" value="F-box domain"/>
    <property type="match status" value="1"/>
</dbReference>
<dbReference type="InterPro" id="IPR015943">
    <property type="entry name" value="WD40/YVTN_repeat-like_dom_sf"/>
</dbReference>
<dbReference type="PROSITE" id="PS50804">
    <property type="entry name" value="SCAN_BOX"/>
    <property type="match status" value="1"/>
</dbReference>
<dbReference type="PROSITE" id="PS50294">
    <property type="entry name" value="WD_REPEATS_REGION"/>
    <property type="match status" value="4"/>
</dbReference>
<feature type="domain" description="Zn(2)-C6 fungal-type" evidence="5">
    <location>
        <begin position="1371"/>
        <end position="1409"/>
    </location>
</feature>
<sequence length="1473" mass="164259">MLELNFLRGEHWLSEESNDRAIVLNEDHETFALFLDIIYEYPVDLAYTKECVRLSLLGHKYEASHIIERCRAHLLTSLPSGASERDFWMAETSYEDASMIPSVLRAARLIDMPRIIPWAIYELSVRSETKIRWAADNELIVKPFSNHLKAIQKLKCKIIPRWRKLVARFMKDKCAAEWWVEEDDCWRRTTLEDLENSGFMVEEDTYDPLRDMHEAMEFSCEGLCSICADLWTDYATAFMERFLEEVGLVDETTPALSAQLARIAISATPESLDDPDMRSPPPQPQLVLAPARHTTVVTTTTTTTTTYQPISLPALPPAPSSPKDPKLYPLLNAPVPSHLRQFPLTFPNGARAIFKDPSFEPDVEAKRSIRQGTYDEERVGGQGWELLRPADRVPLAKGKGKAREDVIHLAEAVDRYQLGRQKRVYEGDNDMEGVEMAHQTVSQAPSMPDLSVMGLINSPPPRKKARASTIPIPPTTQSLVAPPSPLPSPSGSPSSTPIQLAPPTPTPPIQPDLTLTTLLALPQLISHFSGLPPNLQSHVLLQLLRQSTLPVLRNVHSVLTPALARDFLTLLPPELTAQILSHLPPSALFAAARVSRAWRQLIDQDMTLWRALLKATRTWFGGPSELAYMTRTLAIRDRNPDLFSGRPQPHPFKLLYRRREQTRRNWLYNQPRRLTFAAHGSSVVTCLLFSRNRIISASDDHQIHVYSPTTGELLLRLEGHEGGVWALAVSPNSPSAPHATDCLVSGSTDRTVRIWDLSNGKCTHVFGGHTSTVRCLAIVKPMWIDVNGRKEKWPKRTLIVTGSRDHTLRVWKLPRRGDPEYRCVSADGEDVDPAEDDANRNPYHVRLLSGHTHAVRALAAHGRTLISGSYDTTVRVWDIITGECKWTLDGHSQKVYSVVLDPQRNQAMSGSMDGTVRIWSLATGQALHTLTGHSSLVGLLGLSPTHLVSAAADSTLRIWDPTSGVLQHTLSAHTGAITCFQHDEFKVLSGSDGTLKMWDVREGSVVRDLLTGITGVWQVVFEGRWCVAASNRQEQTYLDVWDFGGEDPDNEIEAEEGDWMEASEDESEPEDGDDDIDVVDEGGDLELGDEDDEEEDMDEDMDPAQDPTHYRQSGSSLQHRAPGYGSQRRFATLGTGGLAPPSSVSRGIGLGVLGISMTGGAGSSTAPPLPMPDQTPTRPRINPIIPSPTALSTSELLALRIINRGRNMLMIDQMPEHNQTYLPTNSNINTWWPTTQNEEHSYHYQNQLHFGIQSQAQPPYVQTPQSWTNTGYGYRYDAVGASEETHLREHEPNATLYEEPDPVLTDSPLTDPGYPGEESEPEAEAEIEEAEQSTITGKRTRQSGEVGPNRPVKRRKSADGEREPARRSSRACLGCRRFKVRCMPGPSQRPPTESSPCARCAQNGHECNFKESLRGKYPTKKFGQLKRLHAHLEETLRVLTEIADQRAQVQSRSQCRSRSEPSSMAGPSSYTFY</sequence>
<dbReference type="GO" id="GO:0008270">
    <property type="term" value="F:zinc ion binding"/>
    <property type="evidence" value="ECO:0007669"/>
    <property type="project" value="InterPro"/>
</dbReference>
<dbReference type="InterPro" id="IPR036047">
    <property type="entry name" value="F-box-like_dom_sf"/>
</dbReference>
<dbReference type="GO" id="GO:0043130">
    <property type="term" value="F:ubiquitin binding"/>
    <property type="evidence" value="ECO:0007669"/>
    <property type="project" value="TreeGrafter"/>
</dbReference>
<dbReference type="InterPro" id="IPR019775">
    <property type="entry name" value="WD40_repeat_CS"/>
</dbReference>
<feature type="repeat" description="WD" evidence="3">
    <location>
        <begin position="794"/>
        <end position="813"/>
    </location>
</feature>
<dbReference type="InterPro" id="IPR040102">
    <property type="entry name" value="WDR41"/>
</dbReference>
<dbReference type="GO" id="GO:0016874">
    <property type="term" value="F:ligase activity"/>
    <property type="evidence" value="ECO:0007669"/>
    <property type="project" value="UniProtKB-KW"/>
</dbReference>
<dbReference type="GO" id="GO:0043161">
    <property type="term" value="P:proteasome-mediated ubiquitin-dependent protein catabolic process"/>
    <property type="evidence" value="ECO:0007669"/>
    <property type="project" value="TreeGrafter"/>
</dbReference>
<dbReference type="EMBL" id="CP059658">
    <property type="protein sequence ID" value="QRW16287.1"/>
    <property type="molecule type" value="Genomic_DNA"/>
</dbReference>
<dbReference type="InterPro" id="IPR036322">
    <property type="entry name" value="WD40_repeat_dom_sf"/>
</dbReference>
<keyword evidence="8" id="KW-0436">Ligase</keyword>
<dbReference type="GeneID" id="67026568"/>
<dbReference type="PROSITE" id="PS50048">
    <property type="entry name" value="ZN2_CY6_FUNGAL_2"/>
    <property type="match status" value="1"/>
</dbReference>
<dbReference type="SMART" id="SM00320">
    <property type="entry name" value="WD40"/>
    <property type="match status" value="7"/>
</dbReference>
<dbReference type="PROSITE" id="PS50181">
    <property type="entry name" value="FBOX"/>
    <property type="match status" value="1"/>
</dbReference>
<evidence type="ECO:0000256" key="1">
    <source>
        <dbReference type="ARBA" id="ARBA00022574"/>
    </source>
</evidence>
<dbReference type="InterPro" id="IPR020472">
    <property type="entry name" value="WD40_PAC1"/>
</dbReference>
<evidence type="ECO:0000259" key="5">
    <source>
        <dbReference type="PROSITE" id="PS50048"/>
    </source>
</evidence>
<feature type="compositionally biased region" description="Acidic residues" evidence="4">
    <location>
        <begin position="1060"/>
        <end position="1103"/>
    </location>
</feature>
<organism evidence="8 9">
    <name type="scientific">Rhizoctonia solani</name>
    <dbReference type="NCBI Taxonomy" id="456999"/>
    <lineage>
        <taxon>Eukaryota</taxon>
        <taxon>Fungi</taxon>
        <taxon>Dikarya</taxon>
        <taxon>Basidiomycota</taxon>
        <taxon>Agaricomycotina</taxon>
        <taxon>Agaricomycetes</taxon>
        <taxon>Cantharellales</taxon>
        <taxon>Ceratobasidiaceae</taxon>
        <taxon>Rhizoctonia</taxon>
    </lineage>
</organism>
<evidence type="ECO:0000313" key="9">
    <source>
        <dbReference type="Proteomes" id="UP000650533"/>
    </source>
</evidence>
<dbReference type="SUPFAM" id="SSF50978">
    <property type="entry name" value="WD40 repeat-like"/>
    <property type="match status" value="1"/>
</dbReference>
<evidence type="ECO:0000256" key="3">
    <source>
        <dbReference type="PROSITE-ProRule" id="PRU00221"/>
    </source>
</evidence>
<feature type="domain" description="F-box" evidence="6">
    <location>
        <begin position="565"/>
        <end position="612"/>
    </location>
</feature>
<evidence type="ECO:0000256" key="2">
    <source>
        <dbReference type="ARBA" id="ARBA00022737"/>
    </source>
</evidence>
<name>A0A8H8STG7_9AGAM</name>
<feature type="region of interest" description="Disordered" evidence="4">
    <location>
        <begin position="1447"/>
        <end position="1473"/>
    </location>
</feature>
<dbReference type="GO" id="GO:0000981">
    <property type="term" value="F:DNA-binding transcription factor activity, RNA polymerase II-specific"/>
    <property type="evidence" value="ECO:0007669"/>
    <property type="project" value="InterPro"/>
</dbReference>
<feature type="repeat" description="WD" evidence="3">
    <location>
        <begin position="848"/>
        <end position="887"/>
    </location>
</feature>
<feature type="repeat" description="WD" evidence="3">
    <location>
        <begin position="930"/>
        <end position="969"/>
    </location>
</feature>
<dbReference type="InterPro" id="IPR001810">
    <property type="entry name" value="F-box_dom"/>
</dbReference>
<dbReference type="Proteomes" id="UP000650533">
    <property type="component" value="Chromosome 1"/>
</dbReference>
<dbReference type="Pfam" id="PF25178">
    <property type="entry name" value="Beta-prop_WDR41"/>
    <property type="match status" value="1"/>
</dbReference>
<dbReference type="Pfam" id="PF12937">
    <property type="entry name" value="F-box-like"/>
    <property type="match status" value="1"/>
</dbReference>
<feature type="repeat" description="WD" evidence="3">
    <location>
        <begin position="717"/>
        <end position="765"/>
    </location>
</feature>
<dbReference type="Gene3D" id="1.20.1280.50">
    <property type="match status" value="1"/>
</dbReference>
<reference evidence="8" key="1">
    <citation type="submission" date="2020-05" db="EMBL/GenBank/DDBJ databases">
        <title>Evolutionary and genomic comparisons of hybrid uninucleate and nonhybrid Rhizoctonia fungi.</title>
        <authorList>
            <person name="Li C."/>
            <person name="Chen X."/>
        </authorList>
    </citation>
    <scope>NUCLEOTIDE SEQUENCE</scope>
    <source>
        <strain evidence="8">AG-1 IA</strain>
    </source>
</reference>
<feature type="compositionally biased region" description="Pro residues" evidence="4">
    <location>
        <begin position="500"/>
        <end position="509"/>
    </location>
</feature>
<feature type="region of interest" description="Disordered" evidence="4">
    <location>
        <begin position="457"/>
        <end position="509"/>
    </location>
</feature>
<dbReference type="SMART" id="SM00066">
    <property type="entry name" value="GAL4"/>
    <property type="match status" value="1"/>
</dbReference>
<dbReference type="Gene3D" id="2.130.10.10">
    <property type="entry name" value="YVTN repeat-like/Quinoprotein amine dehydrogenase"/>
    <property type="match status" value="1"/>
</dbReference>
<evidence type="ECO:0000259" key="6">
    <source>
        <dbReference type="PROSITE" id="PS50181"/>
    </source>
</evidence>
<dbReference type="PROSITE" id="PS00678">
    <property type="entry name" value="WD_REPEATS_1"/>
    <property type="match status" value="2"/>
</dbReference>
<dbReference type="GO" id="GO:0005634">
    <property type="term" value="C:nucleus"/>
    <property type="evidence" value="ECO:0007669"/>
    <property type="project" value="TreeGrafter"/>
</dbReference>
<feature type="domain" description="SCAN box" evidence="7">
    <location>
        <begin position="540"/>
        <end position="601"/>
    </location>
</feature>
<evidence type="ECO:0000313" key="8">
    <source>
        <dbReference type="EMBL" id="QRW16287.1"/>
    </source>
</evidence>
<dbReference type="Pfam" id="PF00400">
    <property type="entry name" value="WD40"/>
    <property type="match status" value="4"/>
</dbReference>
<dbReference type="KEGG" id="rsx:RhiXN_04288"/>
<dbReference type="RefSeq" id="XP_043176524.1">
    <property type="nucleotide sequence ID" value="XM_043324105.1"/>
</dbReference>
<dbReference type="CDD" id="cd00200">
    <property type="entry name" value="WD40"/>
    <property type="match status" value="1"/>
</dbReference>
<dbReference type="Gene3D" id="4.10.240.10">
    <property type="entry name" value="Zn(2)-C6 fungal-type DNA-binding domain"/>
    <property type="match status" value="1"/>
</dbReference>
<dbReference type="CDD" id="cd00067">
    <property type="entry name" value="GAL4"/>
    <property type="match status" value="1"/>
</dbReference>
<dbReference type="InterPro" id="IPR003309">
    <property type="entry name" value="SCAN_dom"/>
</dbReference>